<comment type="caution">
    <text evidence="3">The sequence shown here is derived from an EMBL/GenBank/DDBJ whole genome shotgun (WGS) entry which is preliminary data.</text>
</comment>
<dbReference type="InterPro" id="IPR010598">
    <property type="entry name" value="C5-epim_C"/>
</dbReference>
<evidence type="ECO:0000313" key="3">
    <source>
        <dbReference type="EMBL" id="MDN3295701.1"/>
    </source>
</evidence>
<keyword evidence="4" id="KW-1185">Reference proteome</keyword>
<dbReference type="Proteomes" id="UP001174050">
    <property type="component" value="Unassembled WGS sequence"/>
</dbReference>
<dbReference type="Pfam" id="PF06662">
    <property type="entry name" value="C5-epim_C"/>
    <property type="match status" value="1"/>
</dbReference>
<dbReference type="RefSeq" id="WP_290112841.1">
    <property type="nucleotide sequence ID" value="NZ_JAUEPL010000023.1"/>
</dbReference>
<name>A0ABT7Z866_9ACTN</name>
<dbReference type="EMBL" id="JAUEPL010000023">
    <property type="protein sequence ID" value="MDN3295701.1"/>
    <property type="molecule type" value="Genomic_DNA"/>
</dbReference>
<dbReference type="InterPro" id="IPR006311">
    <property type="entry name" value="TAT_signal"/>
</dbReference>
<evidence type="ECO:0000313" key="4">
    <source>
        <dbReference type="Proteomes" id="UP001174050"/>
    </source>
</evidence>
<sequence>MSGKRRAAVGRRRFIRLAGGAAAGAAVVGGGTFTAVATGVFDKPTPDPFANMPRSLALSLPGRAGGAYEMPLPPLPDPLDEGTASIPSAPRRIPYADSKPDPRTVENNIPTVLPFEFKRNGYTMVKDLPESLRPWRNRPTTWANVTPPLSSVYHLNTQGVYMYWKPTTTSSPPKPGPVGYDHPVGQIQFGLGCITSYRTETDPTRKALFLKRAKDQANRLITKRVQTRGAWYFPYPWDYKHAEHSGIDYKAPWYSGMAQGEAISLFAQLAMLDGVTEQERTLYTTAANGAFASLLRADDAYPWVVNKDRSGYLWIQEYPFKTPGTGDYTYNGMIFAMFGLWDYYQLTGNELAAQLYDGACTTMARYFPLLRNERKFSYYCQTHRIPAHTYHHHHITLWMQLHWHTNSSVFAHQMDMLVEDAPASSVAKGAVIAIGKGAYTLYRVDTKIVTKPDGTKEDTGEYYENAKTGAGHDKILGTKKVSFAKPTQAPVDKRRRIIGAGIWYRISAGAYKGWWIGEAWPNVFLRGEHQPFNYRVQRTLTIPAGRDVTAYSFGTNNATGSTRSLKSDTEQTFQFDRRAVVNGRAMCRISKGELAGYWLPANQVVTDGR</sequence>
<reference evidence="3" key="1">
    <citation type="submission" date="2023-06" db="EMBL/GenBank/DDBJ databases">
        <title>WGS-Sequencing of Streptomyces ficellus isolate 21 collected from sand in Gara Djebilet Iron Mine in Algeria.</title>
        <authorList>
            <person name="Zegers G.P."/>
            <person name="Gomez A."/>
            <person name="Gueddou A."/>
            <person name="Zahara A.F."/>
            <person name="Worth M."/>
            <person name="Sevigny J.L."/>
            <person name="Tisa L."/>
        </authorList>
    </citation>
    <scope>NUCLEOTIDE SEQUENCE</scope>
    <source>
        <strain evidence="3">AS11</strain>
    </source>
</reference>
<proteinExistence type="predicted"/>
<dbReference type="PROSITE" id="PS51318">
    <property type="entry name" value="TAT"/>
    <property type="match status" value="1"/>
</dbReference>
<evidence type="ECO:0000256" key="1">
    <source>
        <dbReference type="SAM" id="MobiDB-lite"/>
    </source>
</evidence>
<evidence type="ECO:0000259" key="2">
    <source>
        <dbReference type="Pfam" id="PF06662"/>
    </source>
</evidence>
<gene>
    <name evidence="3" type="ORF">QWM81_16920</name>
</gene>
<protein>
    <submittedName>
        <fullName evidence="3">D-glucuronyl C5-epimerase family protein</fullName>
    </submittedName>
</protein>
<feature type="domain" description="D-glucuronyl C5-epimerase C-terminal" evidence="2">
    <location>
        <begin position="232"/>
        <end position="416"/>
    </location>
</feature>
<feature type="region of interest" description="Disordered" evidence="1">
    <location>
        <begin position="82"/>
        <end position="107"/>
    </location>
</feature>
<accession>A0ABT7Z866</accession>
<organism evidence="3 4">
    <name type="scientific">Streptomyces ficellus</name>
    <dbReference type="NCBI Taxonomy" id="1977088"/>
    <lineage>
        <taxon>Bacteria</taxon>
        <taxon>Bacillati</taxon>
        <taxon>Actinomycetota</taxon>
        <taxon>Actinomycetes</taxon>
        <taxon>Kitasatosporales</taxon>
        <taxon>Streptomycetaceae</taxon>
        <taxon>Streptomyces</taxon>
    </lineage>
</organism>